<comment type="caution">
    <text evidence="2">The sequence shown here is derived from an EMBL/GenBank/DDBJ whole genome shotgun (WGS) entry which is preliminary data.</text>
</comment>
<protein>
    <submittedName>
        <fullName evidence="2">Uncharacterized protein</fullName>
    </submittedName>
</protein>
<keyword evidence="1" id="KW-0812">Transmembrane</keyword>
<gene>
    <name evidence="2" type="ORF">C8J48_0129</name>
</gene>
<dbReference type="EMBL" id="PZZP01000001">
    <property type="protein sequence ID" value="PTM57580.1"/>
    <property type="molecule type" value="Genomic_DNA"/>
</dbReference>
<organism evidence="2 3">
    <name type="scientific">Desmospora activa DSM 45169</name>
    <dbReference type="NCBI Taxonomy" id="1121389"/>
    <lineage>
        <taxon>Bacteria</taxon>
        <taxon>Bacillati</taxon>
        <taxon>Bacillota</taxon>
        <taxon>Bacilli</taxon>
        <taxon>Bacillales</taxon>
        <taxon>Thermoactinomycetaceae</taxon>
        <taxon>Desmospora</taxon>
    </lineage>
</organism>
<dbReference type="AlphaFoldDB" id="A0A2T4Z6S7"/>
<keyword evidence="1" id="KW-1133">Transmembrane helix</keyword>
<proteinExistence type="predicted"/>
<keyword evidence="3" id="KW-1185">Reference proteome</keyword>
<dbReference type="Proteomes" id="UP000241639">
    <property type="component" value="Unassembled WGS sequence"/>
</dbReference>
<feature type="transmembrane region" description="Helical" evidence="1">
    <location>
        <begin position="6"/>
        <end position="24"/>
    </location>
</feature>
<accession>A0A2T4Z6S7</accession>
<evidence type="ECO:0000256" key="1">
    <source>
        <dbReference type="SAM" id="Phobius"/>
    </source>
</evidence>
<evidence type="ECO:0000313" key="3">
    <source>
        <dbReference type="Proteomes" id="UP000241639"/>
    </source>
</evidence>
<name>A0A2T4Z6S7_9BACL</name>
<keyword evidence="1" id="KW-0472">Membrane</keyword>
<evidence type="ECO:0000313" key="2">
    <source>
        <dbReference type="EMBL" id="PTM57580.1"/>
    </source>
</evidence>
<reference evidence="2 3" key="1">
    <citation type="submission" date="2018-04" db="EMBL/GenBank/DDBJ databases">
        <title>Genomic Encyclopedia of Archaeal and Bacterial Type Strains, Phase II (KMG-II): from individual species to whole genera.</title>
        <authorList>
            <person name="Goeker M."/>
        </authorList>
    </citation>
    <scope>NUCLEOTIDE SEQUENCE [LARGE SCALE GENOMIC DNA]</scope>
    <source>
        <strain evidence="2 3">DSM 45169</strain>
    </source>
</reference>
<sequence length="169" mass="18387">MALGCVAILIVLTIIVLLGGYFLFGDSIMEFGKGLIGQGGSNDSKGGAGQAGDAYNWKKDIPDSEENDTFQNFAHTGEDGNYEVTLDAHDRESLVSFVFHYDIIVADRKGIRTVSEKNVGTGSFGEEKEEVTVSVSMMSDDVPEQGLIKVAFYKPDGSERTEYLLETIE</sequence>